<protein>
    <submittedName>
        <fullName evidence="1">Uncharacterized protein</fullName>
    </submittedName>
</protein>
<dbReference type="EMBL" id="MSFL01000041">
    <property type="protein sequence ID" value="PWY67138.1"/>
    <property type="molecule type" value="Genomic_DNA"/>
</dbReference>
<organism evidence="1 2">
    <name type="scientific">Aspergillus heteromorphus CBS 117.55</name>
    <dbReference type="NCBI Taxonomy" id="1448321"/>
    <lineage>
        <taxon>Eukaryota</taxon>
        <taxon>Fungi</taxon>
        <taxon>Dikarya</taxon>
        <taxon>Ascomycota</taxon>
        <taxon>Pezizomycotina</taxon>
        <taxon>Eurotiomycetes</taxon>
        <taxon>Eurotiomycetidae</taxon>
        <taxon>Eurotiales</taxon>
        <taxon>Aspergillaceae</taxon>
        <taxon>Aspergillus</taxon>
        <taxon>Aspergillus subgen. Circumdati</taxon>
    </lineage>
</organism>
<dbReference type="VEuPathDB" id="FungiDB:BO70DRAFT_301350"/>
<reference evidence="1 2" key="1">
    <citation type="submission" date="2016-12" db="EMBL/GenBank/DDBJ databases">
        <title>The genomes of Aspergillus section Nigri reveals drivers in fungal speciation.</title>
        <authorList>
            <consortium name="DOE Joint Genome Institute"/>
            <person name="Vesth T.C."/>
            <person name="Nybo J."/>
            <person name="Theobald S."/>
            <person name="Brandl J."/>
            <person name="Frisvad J.C."/>
            <person name="Nielsen K.F."/>
            <person name="Lyhne E.K."/>
            <person name="Kogle M.E."/>
            <person name="Kuo A."/>
            <person name="Riley R."/>
            <person name="Clum A."/>
            <person name="Nolan M."/>
            <person name="Lipzen A."/>
            <person name="Salamov A."/>
            <person name="Henrissat B."/>
            <person name="Wiebenga A."/>
            <person name="De Vries R.P."/>
            <person name="Grigoriev I.V."/>
            <person name="Mortensen U.H."/>
            <person name="Andersen M.R."/>
            <person name="Baker S.E."/>
        </authorList>
    </citation>
    <scope>NUCLEOTIDE SEQUENCE [LARGE SCALE GENOMIC DNA]</scope>
    <source>
        <strain evidence="1 2">CBS 117.55</strain>
    </source>
</reference>
<dbReference type="AlphaFoldDB" id="A0A317V284"/>
<name>A0A317V284_9EURO</name>
<feature type="non-terminal residue" evidence="1">
    <location>
        <position position="1"/>
    </location>
</feature>
<comment type="caution">
    <text evidence="1">The sequence shown here is derived from an EMBL/GenBank/DDBJ whole genome shotgun (WGS) entry which is preliminary data.</text>
</comment>
<keyword evidence="2" id="KW-1185">Reference proteome</keyword>
<dbReference type="GeneID" id="37061943"/>
<gene>
    <name evidence="1" type="ORF">BO70DRAFT_301350</name>
</gene>
<evidence type="ECO:0000313" key="1">
    <source>
        <dbReference type="EMBL" id="PWY67138.1"/>
    </source>
</evidence>
<proteinExistence type="predicted"/>
<accession>A0A317V284</accession>
<evidence type="ECO:0000313" key="2">
    <source>
        <dbReference type="Proteomes" id="UP000247233"/>
    </source>
</evidence>
<dbReference type="OrthoDB" id="4356562at2759"/>
<dbReference type="Proteomes" id="UP000247233">
    <property type="component" value="Unassembled WGS sequence"/>
</dbReference>
<sequence>ISKYLINPSSKYLRAVDYLIFYLKKIKNLAIKFSSSFILFYIVSNTSFADNQDYASLIKYIIYLFNSSIN</sequence>
<dbReference type="RefSeq" id="XP_025394926.1">
    <property type="nucleotide sequence ID" value="XM_025539706.1"/>
</dbReference>